<sequence>MHHLLCCLSVTSSLRRMVYTYLNLLSALRQVHVLATSNIDLRFLCQKVVILENDFLMSHEALKGVLLSLHAMM</sequence>
<dbReference type="EMBL" id="ABJB010194273">
    <property type="status" value="NOT_ANNOTATED_CDS"/>
    <property type="molecule type" value="Genomic_DNA"/>
</dbReference>
<evidence type="ECO:0000313" key="1">
    <source>
        <dbReference type="EMBL" id="EEC06474.1"/>
    </source>
</evidence>
<dbReference type="EnsemblMetazoa" id="ISCW004730-RA">
    <property type="protein sequence ID" value="ISCW004730-PA"/>
    <property type="gene ID" value="ISCW004730"/>
</dbReference>
<dbReference type="PaxDb" id="6945-B7PIQ2"/>
<gene>
    <name evidence="1" type="ORF">IscW_ISCW004730</name>
</gene>
<keyword evidence="3" id="KW-1185">Reference proteome</keyword>
<dbReference type="VEuPathDB" id="VectorBase:ISCW004730"/>
<dbReference type="EMBL" id="DS720549">
    <property type="protein sequence ID" value="EEC06474.1"/>
    <property type="molecule type" value="Genomic_DNA"/>
</dbReference>
<evidence type="ECO:0000313" key="2">
    <source>
        <dbReference type="EnsemblMetazoa" id="ISCW004730-PA"/>
    </source>
</evidence>
<protein>
    <submittedName>
        <fullName evidence="1 2">Uncharacterized protein</fullName>
    </submittedName>
</protein>
<evidence type="ECO:0000313" key="3">
    <source>
        <dbReference type="Proteomes" id="UP000001555"/>
    </source>
</evidence>
<organism>
    <name type="scientific">Ixodes scapularis</name>
    <name type="common">Black-legged tick</name>
    <name type="synonym">Deer tick</name>
    <dbReference type="NCBI Taxonomy" id="6945"/>
    <lineage>
        <taxon>Eukaryota</taxon>
        <taxon>Metazoa</taxon>
        <taxon>Ecdysozoa</taxon>
        <taxon>Arthropoda</taxon>
        <taxon>Chelicerata</taxon>
        <taxon>Arachnida</taxon>
        <taxon>Acari</taxon>
        <taxon>Parasitiformes</taxon>
        <taxon>Ixodida</taxon>
        <taxon>Ixodoidea</taxon>
        <taxon>Ixodidae</taxon>
        <taxon>Ixodinae</taxon>
        <taxon>Ixodes</taxon>
    </lineage>
</organism>
<proteinExistence type="predicted"/>
<dbReference type="HOGENOM" id="CLU_2707527_0_0_1"/>
<accession>B7PIQ2</accession>
<reference evidence="1 3" key="1">
    <citation type="submission" date="2008-03" db="EMBL/GenBank/DDBJ databases">
        <title>Annotation of Ixodes scapularis.</title>
        <authorList>
            <consortium name="Ixodes scapularis Genome Project Consortium"/>
            <person name="Caler E."/>
            <person name="Hannick L.I."/>
            <person name="Bidwell S."/>
            <person name="Joardar V."/>
            <person name="Thiagarajan M."/>
            <person name="Amedeo P."/>
            <person name="Galinsky K.J."/>
            <person name="Schobel S."/>
            <person name="Inman J."/>
            <person name="Hostetler J."/>
            <person name="Miller J."/>
            <person name="Hammond M."/>
            <person name="Megy K."/>
            <person name="Lawson D."/>
            <person name="Kodira C."/>
            <person name="Sutton G."/>
            <person name="Meyer J."/>
            <person name="Hill C.A."/>
            <person name="Birren B."/>
            <person name="Nene V."/>
            <person name="Collins F."/>
            <person name="Alarcon-Chaidez F."/>
            <person name="Wikel S."/>
            <person name="Strausberg R."/>
        </authorList>
    </citation>
    <scope>NUCLEOTIDE SEQUENCE [LARGE SCALE GENOMIC DNA]</scope>
    <source>
        <strain evidence="3">Wikel</strain>
        <strain evidence="1">Wikel colony</strain>
    </source>
</reference>
<dbReference type="InParanoid" id="B7PIQ2"/>
<dbReference type="AlphaFoldDB" id="B7PIQ2"/>
<reference evidence="2" key="2">
    <citation type="submission" date="2020-05" db="UniProtKB">
        <authorList>
            <consortium name="EnsemblMetazoa"/>
        </authorList>
    </citation>
    <scope>IDENTIFICATION</scope>
    <source>
        <strain evidence="2">wikel</strain>
    </source>
</reference>
<dbReference type="Proteomes" id="UP000001555">
    <property type="component" value="Unassembled WGS sequence"/>
</dbReference>
<name>B7PIQ2_IXOSC</name>
<dbReference type="VEuPathDB" id="VectorBase:ISCI004730"/>